<comment type="subcellular location">
    <subcellularLocation>
        <location evidence="1">Membrane</location>
        <topology evidence="1">Single-pass type I membrane protein</topology>
    </subcellularLocation>
</comment>
<keyword evidence="6" id="KW-0325">Glycoprotein</keyword>
<evidence type="ECO:0000256" key="4">
    <source>
        <dbReference type="ARBA" id="ARBA00022989"/>
    </source>
</evidence>
<dbReference type="AlphaFoldDB" id="A0A5P1FTH0"/>
<evidence type="ECO:0008006" key="10">
    <source>
        <dbReference type="Google" id="ProtNLM"/>
    </source>
</evidence>
<evidence type="ECO:0000256" key="2">
    <source>
        <dbReference type="ARBA" id="ARBA00022692"/>
    </source>
</evidence>
<keyword evidence="5 7" id="KW-0472">Membrane</keyword>
<evidence type="ECO:0000256" key="1">
    <source>
        <dbReference type="ARBA" id="ARBA00004479"/>
    </source>
</evidence>
<keyword evidence="3" id="KW-0732">Signal</keyword>
<evidence type="ECO:0000256" key="3">
    <source>
        <dbReference type="ARBA" id="ARBA00022729"/>
    </source>
</evidence>
<organism evidence="8 9">
    <name type="scientific">Asparagus officinalis</name>
    <name type="common">Garden asparagus</name>
    <dbReference type="NCBI Taxonomy" id="4686"/>
    <lineage>
        <taxon>Eukaryota</taxon>
        <taxon>Viridiplantae</taxon>
        <taxon>Streptophyta</taxon>
        <taxon>Embryophyta</taxon>
        <taxon>Tracheophyta</taxon>
        <taxon>Spermatophyta</taxon>
        <taxon>Magnoliopsida</taxon>
        <taxon>Liliopsida</taxon>
        <taxon>Asparagales</taxon>
        <taxon>Asparagaceae</taxon>
        <taxon>Asparagoideae</taxon>
        <taxon>Asparagus</taxon>
    </lineage>
</organism>
<dbReference type="GO" id="GO:0016020">
    <property type="term" value="C:membrane"/>
    <property type="evidence" value="ECO:0007669"/>
    <property type="project" value="UniProtKB-SubCell"/>
</dbReference>
<accession>A0A5P1FTH0</accession>
<sequence length="186" mass="20699">MHFKELFHRFGERFPDLRILRLSSNKFSGQIPSQISNLSSLQVFDFAENDFIGTTLESLGDLKARASSRKINPCLLYGKYRGTYYEERLLVQIPSTGQFPTFSASSYSRNKFLCGAPLTVQCERSSSREKESRDDTDGAIRDKWLSLSIGLGLAVGLLGLLAVGLIAVVSIKKKHGILLTSSMWIG</sequence>
<feature type="transmembrane region" description="Helical" evidence="7">
    <location>
        <begin position="144"/>
        <end position="169"/>
    </location>
</feature>
<evidence type="ECO:0000313" key="8">
    <source>
        <dbReference type="EMBL" id="ONK80973.1"/>
    </source>
</evidence>
<dbReference type="SUPFAM" id="SSF52058">
    <property type="entry name" value="L domain-like"/>
    <property type="match status" value="1"/>
</dbReference>
<keyword evidence="9" id="KW-1185">Reference proteome</keyword>
<dbReference type="PANTHER" id="PTHR48063">
    <property type="entry name" value="LRR RECEPTOR-LIKE KINASE"/>
    <property type="match status" value="1"/>
</dbReference>
<evidence type="ECO:0000313" key="9">
    <source>
        <dbReference type="Proteomes" id="UP000243459"/>
    </source>
</evidence>
<dbReference type="Pfam" id="PF00560">
    <property type="entry name" value="LRR_1"/>
    <property type="match status" value="1"/>
</dbReference>
<dbReference type="InterPro" id="IPR001611">
    <property type="entry name" value="Leu-rich_rpt"/>
</dbReference>
<gene>
    <name evidence="8" type="ORF">A4U43_C01F23860</name>
</gene>
<name>A0A5P1FTH0_ASPOF</name>
<evidence type="ECO:0000256" key="5">
    <source>
        <dbReference type="ARBA" id="ARBA00023136"/>
    </source>
</evidence>
<keyword evidence="4 7" id="KW-1133">Transmembrane helix</keyword>
<dbReference type="InterPro" id="IPR046956">
    <property type="entry name" value="RLP23-like"/>
</dbReference>
<protein>
    <recommendedName>
        <fullName evidence="10">Leucine-rich repeat-containing N-terminal plant-type domain-containing protein</fullName>
    </recommendedName>
</protein>
<dbReference type="Gramene" id="ONK80973">
    <property type="protein sequence ID" value="ONK80973"/>
    <property type="gene ID" value="A4U43_C01F23860"/>
</dbReference>
<dbReference type="Proteomes" id="UP000243459">
    <property type="component" value="Chromosome 1"/>
</dbReference>
<dbReference type="Gene3D" id="3.80.10.10">
    <property type="entry name" value="Ribonuclease Inhibitor"/>
    <property type="match status" value="1"/>
</dbReference>
<evidence type="ECO:0000256" key="7">
    <source>
        <dbReference type="SAM" id="Phobius"/>
    </source>
</evidence>
<proteinExistence type="predicted"/>
<evidence type="ECO:0000256" key="6">
    <source>
        <dbReference type="ARBA" id="ARBA00023180"/>
    </source>
</evidence>
<dbReference type="PANTHER" id="PTHR48063:SF16">
    <property type="entry name" value="LRR RECEPTOR-LIKE SERINE_THREONINE-PROTEIN KINASE GSO1"/>
    <property type="match status" value="1"/>
</dbReference>
<keyword evidence="2 7" id="KW-0812">Transmembrane</keyword>
<dbReference type="EMBL" id="CM007381">
    <property type="protein sequence ID" value="ONK80973.1"/>
    <property type="molecule type" value="Genomic_DNA"/>
</dbReference>
<dbReference type="InterPro" id="IPR032675">
    <property type="entry name" value="LRR_dom_sf"/>
</dbReference>
<reference evidence="9" key="1">
    <citation type="journal article" date="2017" name="Nat. Commun.">
        <title>The asparagus genome sheds light on the origin and evolution of a young Y chromosome.</title>
        <authorList>
            <person name="Harkess A."/>
            <person name="Zhou J."/>
            <person name="Xu C."/>
            <person name="Bowers J.E."/>
            <person name="Van der Hulst R."/>
            <person name="Ayyampalayam S."/>
            <person name="Mercati F."/>
            <person name="Riccardi P."/>
            <person name="McKain M.R."/>
            <person name="Kakrana A."/>
            <person name="Tang H."/>
            <person name="Ray J."/>
            <person name="Groenendijk J."/>
            <person name="Arikit S."/>
            <person name="Mathioni S.M."/>
            <person name="Nakano M."/>
            <person name="Shan H."/>
            <person name="Telgmann-Rauber A."/>
            <person name="Kanno A."/>
            <person name="Yue Z."/>
            <person name="Chen H."/>
            <person name="Li W."/>
            <person name="Chen Y."/>
            <person name="Xu X."/>
            <person name="Zhang Y."/>
            <person name="Luo S."/>
            <person name="Chen H."/>
            <person name="Gao J."/>
            <person name="Mao Z."/>
            <person name="Pires J.C."/>
            <person name="Luo M."/>
            <person name="Kudrna D."/>
            <person name="Wing R.A."/>
            <person name="Meyers B.C."/>
            <person name="Yi K."/>
            <person name="Kong H."/>
            <person name="Lavrijsen P."/>
            <person name="Sunseri F."/>
            <person name="Falavigna A."/>
            <person name="Ye Y."/>
            <person name="Leebens-Mack J.H."/>
            <person name="Chen G."/>
        </authorList>
    </citation>
    <scope>NUCLEOTIDE SEQUENCE [LARGE SCALE GENOMIC DNA]</scope>
    <source>
        <strain evidence="9">cv. DH0086</strain>
    </source>
</reference>